<dbReference type="SUPFAM" id="SSF50998">
    <property type="entry name" value="Quinoprotein alcohol dehydrogenase-like"/>
    <property type="match status" value="1"/>
</dbReference>
<dbReference type="RefSeq" id="WP_136060324.1">
    <property type="nucleotide sequence ID" value="NZ_CAAHFH010000001.1"/>
</dbReference>
<dbReference type="EMBL" id="CAAHFH010000001">
    <property type="protein sequence ID" value="VGO18877.1"/>
    <property type="molecule type" value="Genomic_DNA"/>
</dbReference>
<dbReference type="Pfam" id="PF25291">
    <property type="entry name" value="CGLA_C"/>
    <property type="match status" value="1"/>
</dbReference>
<dbReference type="InterPro" id="IPR057421">
    <property type="entry name" value="CGLA_M"/>
</dbReference>
<evidence type="ECO:0000259" key="1">
    <source>
        <dbReference type="Pfam" id="PF25290"/>
    </source>
</evidence>
<evidence type="ECO:0000313" key="4">
    <source>
        <dbReference type="EMBL" id="VGO18877.1"/>
    </source>
</evidence>
<keyword evidence="5" id="KW-1185">Reference proteome</keyword>
<feature type="domain" description="Lambda-carrageenase C-terminal" evidence="2">
    <location>
        <begin position="1267"/>
        <end position="1344"/>
    </location>
</feature>
<evidence type="ECO:0000259" key="3">
    <source>
        <dbReference type="Pfam" id="PF25292"/>
    </source>
</evidence>
<protein>
    <submittedName>
        <fullName evidence="4">Lambda-carrageenase</fullName>
    </submittedName>
</protein>
<gene>
    <name evidence="4" type="primary">cglA_4</name>
    <name evidence="4" type="ORF">SCARR_00930</name>
</gene>
<accession>A0A6C2UH93</accession>
<sequence>MHKVIFSMLVSGLLVLGTNGQTVLLGGFDNNEGILSQDSSVAEHVGVTMSGYNAGRDYEGDPAGLWGSLNLEPDASTANYAVNQAFGDLPDFTITVENTSLSKSVDLSQLHWVSKREHYKAESAYTISASGDIASSGTVSNSLGVGDNIWRAFDIDLTPLLLTNTLAPGELVTLSLVWTGQTGSRSFMVDNLAISGALSSETVTPQQTVIVKWGASSGDTGIVTDIQQRTDAFDLTYDPVKIISPDQGPSYYPNPVGKSPFFYGANSINNREVDVKDSGTGDYIELTPAIDSGDTYSAMVIWQDFLTNCTWIDTVSIDIEKRYWDTDSSYRLLVQKESGEWYAGPARSLGSSMEEAGLLPWYAFTPFVDGTATVASVRSAIDLTNITAVGFYMESQNTSDSSHIVGGGLVYFQVTSTTNALLDAERGLDSFDTGHTVIKVCSGMLNGESVIVGASYEGAVLAMDYDGILLWTNPLSGYMVRDLWCDDLNGDGTDEILTAGADGSVHCLNLSDGSSFWSAPFQPNDVPMNAVCTIRGSGGSKYIACGGFDKNFYWLNADGTLHSAVDSSTYSTLKPWGTAAYYLDRYIGYAHTPNFLRPVPQADGTDHLMMLGYMHMQFRGKFYEFEPLSASPTIPSISPNTQDAIGALEISDPDGDGNFSIFMGGNSFSIVVEELDLGSGTNYYHSESFTDPFKTYRFSALTDIPDGNSYKHFALCGNKIVLFSPHLAVREESILMPHAFHHMWNDHDKNRIVLSSCQSGGSGIHVIDTSKPYWKQEVQDLYSPGKMESMQDNYNTIRDQVGNFVRPAWEREPDQVIEIGSGEHPVAVALREKYGVANPLFVGFAHTTNVQTQEWKNAAAPSSVLPLVDPADEPYLHKFDNGITYGRTQQQLLDQHFQPAIDSFTYGLSFRAGHGNDPYYYQPETLLEVIDRSYAKDPNRKTVLSWAEVQSTDSNMKYPLGRLFMPVAERLKTHNGIMSFNNKHMFWSSTVHKAAWSDFISGKVKEVFRPCMEESTSKTAELSLSGRIGLWASGCFDSWGMRTTRDNTSFDRTREIAAQIVPNHFLRHMVYRLAYGARFSHSSYTDADYQSLIWELVASGALYIPRREEIVSFSPVHISITDPDERYIAGNEIPKWTTYYDEAEQAANPMVFGRLEACWKGGKNTDWDFSRYAAGVKDRRQNFIPPFPNGMVLNTPVESGMYASPADYRNRLVDNLHPMYKYILKEHITDGKYYIERDGLVQHAANGAYFETVTNDLRQGAEMLPVTVSGDVAWVCAQTATNHLRLTLIDSGYLNPKDRTATVTFNTVTPFALTDVLKGETLPISGESVEIDVPLGMFRFIDIELSQPFYPAAPTWTEFVAGHQLDGNPDSDFDQDGLTDFVEFGIGGNPRTADRAEIMPWLEVTSTNGPARFSYWGFDSTASGVVYDPQWTEDLVSGPWQTNWSALSIIPNSTSAYSRFEYNLDSAGKTNVFFKLDLIQDNLEEQ</sequence>
<dbReference type="Proteomes" id="UP000346198">
    <property type="component" value="Unassembled WGS sequence"/>
</dbReference>
<organism evidence="4 5">
    <name type="scientific">Pontiella sulfatireligans</name>
    <dbReference type="NCBI Taxonomy" id="2750658"/>
    <lineage>
        <taxon>Bacteria</taxon>
        <taxon>Pseudomonadati</taxon>
        <taxon>Kiritimatiellota</taxon>
        <taxon>Kiritimatiellia</taxon>
        <taxon>Kiritimatiellales</taxon>
        <taxon>Pontiellaceae</taxon>
        <taxon>Pontiella</taxon>
    </lineage>
</organism>
<reference evidence="4 5" key="1">
    <citation type="submission" date="2019-04" db="EMBL/GenBank/DDBJ databases">
        <authorList>
            <person name="Van Vliet M D."/>
        </authorList>
    </citation>
    <scope>NUCLEOTIDE SEQUENCE [LARGE SCALE GENOMIC DNA]</scope>
    <source>
        <strain evidence="4 5">F21</strain>
    </source>
</reference>
<dbReference type="InterPro" id="IPR057422">
    <property type="entry name" value="CGLA_C"/>
</dbReference>
<dbReference type="InterPro" id="IPR011047">
    <property type="entry name" value="Quinoprotein_ADH-like_sf"/>
</dbReference>
<proteinExistence type="predicted"/>
<name>A0A6C2UH93_9BACT</name>
<feature type="domain" description="Lambda-carrageenase middle" evidence="1">
    <location>
        <begin position="872"/>
        <end position="1239"/>
    </location>
</feature>
<evidence type="ECO:0000313" key="5">
    <source>
        <dbReference type="Proteomes" id="UP000346198"/>
    </source>
</evidence>
<dbReference type="InterPro" id="IPR057420">
    <property type="entry name" value="Beta-prop_CGLA"/>
</dbReference>
<feature type="domain" description="Lambda-carrageenase beta-propeller" evidence="3">
    <location>
        <begin position="450"/>
        <end position="767"/>
    </location>
</feature>
<dbReference type="Pfam" id="PF25290">
    <property type="entry name" value="CGLA_M"/>
    <property type="match status" value="1"/>
</dbReference>
<evidence type="ECO:0000259" key="2">
    <source>
        <dbReference type="Pfam" id="PF25291"/>
    </source>
</evidence>
<dbReference type="Pfam" id="PF25292">
    <property type="entry name" value="Beta-prop_CGLA"/>
    <property type="match status" value="1"/>
</dbReference>